<protein>
    <submittedName>
        <fullName evidence="1">Uncharacterized protein</fullName>
    </submittedName>
</protein>
<evidence type="ECO:0000313" key="1">
    <source>
        <dbReference type="EMBL" id="KAJ8617579.1"/>
    </source>
</evidence>
<reference evidence="1 2" key="1">
    <citation type="journal article" date="2022" name="Hortic Res">
        <title>A haplotype resolved chromosomal level avocado genome allows analysis of novel avocado genes.</title>
        <authorList>
            <person name="Nath O."/>
            <person name="Fletcher S.J."/>
            <person name="Hayward A."/>
            <person name="Shaw L.M."/>
            <person name="Masouleh A.K."/>
            <person name="Furtado A."/>
            <person name="Henry R.J."/>
            <person name="Mitter N."/>
        </authorList>
    </citation>
    <scope>NUCLEOTIDE SEQUENCE [LARGE SCALE GENOMIC DNA]</scope>
    <source>
        <strain evidence="2">cv. Hass</strain>
    </source>
</reference>
<accession>A0ACC2K9F4</accession>
<gene>
    <name evidence="1" type="ORF">MRB53_013765</name>
</gene>
<dbReference type="Proteomes" id="UP001234297">
    <property type="component" value="Chromosome 4"/>
</dbReference>
<evidence type="ECO:0000313" key="2">
    <source>
        <dbReference type="Proteomes" id="UP001234297"/>
    </source>
</evidence>
<organism evidence="1 2">
    <name type="scientific">Persea americana</name>
    <name type="common">Avocado</name>
    <dbReference type="NCBI Taxonomy" id="3435"/>
    <lineage>
        <taxon>Eukaryota</taxon>
        <taxon>Viridiplantae</taxon>
        <taxon>Streptophyta</taxon>
        <taxon>Embryophyta</taxon>
        <taxon>Tracheophyta</taxon>
        <taxon>Spermatophyta</taxon>
        <taxon>Magnoliopsida</taxon>
        <taxon>Magnoliidae</taxon>
        <taxon>Laurales</taxon>
        <taxon>Lauraceae</taxon>
        <taxon>Persea</taxon>
    </lineage>
</organism>
<proteinExistence type="predicted"/>
<name>A0ACC2K9F4_PERAE</name>
<dbReference type="EMBL" id="CM056812">
    <property type="protein sequence ID" value="KAJ8617579.1"/>
    <property type="molecule type" value="Genomic_DNA"/>
</dbReference>
<keyword evidence="2" id="KW-1185">Reference proteome</keyword>
<comment type="caution">
    <text evidence="1">The sequence shown here is derived from an EMBL/GenBank/DDBJ whole genome shotgun (WGS) entry which is preliminary data.</text>
</comment>
<sequence>MESPPPHPTPSSTPLETNKVGSGLVESKILILDEIYVRLEKGEIDITGSCYFRALQKAMLDYMSYCATHGVSPL</sequence>